<feature type="domain" description="RapZ-like N-terminal" evidence="5">
    <location>
        <begin position="5"/>
        <end position="156"/>
    </location>
</feature>
<evidence type="ECO:0000256" key="4">
    <source>
        <dbReference type="HAMAP-Rule" id="MF_00636"/>
    </source>
</evidence>
<dbReference type="Pfam" id="PF22740">
    <property type="entry name" value="PapZ_C"/>
    <property type="match status" value="1"/>
</dbReference>
<keyword evidence="2 4" id="KW-0067">ATP-binding</keyword>
<dbReference type="PANTHER" id="PTHR30448">
    <property type="entry name" value="RNASE ADAPTER PROTEIN RAPZ"/>
    <property type="match status" value="1"/>
</dbReference>
<reference evidence="7 8" key="1">
    <citation type="submission" date="2011-11" db="EMBL/GenBank/DDBJ databases">
        <title>Improved High-Quality Draft sequence of Beggiatoa alba B18lD.</title>
        <authorList>
            <consortium name="US DOE Joint Genome Institute"/>
            <person name="Lucas S."/>
            <person name="Han J."/>
            <person name="Lapidus A."/>
            <person name="Cheng J.-F."/>
            <person name="Goodwin L."/>
            <person name="Pitluck S."/>
            <person name="Peters L."/>
            <person name="Mikhailova N."/>
            <person name="Held B."/>
            <person name="Detter J.C."/>
            <person name="Han C."/>
            <person name="Tapia R."/>
            <person name="Land M."/>
            <person name="Hauser L."/>
            <person name="Kyrpides N."/>
            <person name="Ivanova N."/>
            <person name="Pagani I."/>
            <person name="Samuel K."/>
            <person name="Teske A."/>
            <person name="Mueller J."/>
            <person name="Woyke T."/>
        </authorList>
    </citation>
    <scope>NUCLEOTIDE SEQUENCE [LARGE SCALE GENOMIC DNA]</scope>
    <source>
        <strain evidence="7 8">B18LD</strain>
    </source>
</reference>
<sequence length="286" mass="32281">MGGCMKLLIVSGLSGAGKTIALHSLEDMGTYCVDNLPVSLLPAFAEQAQQLANLHDYVAVGVDARTAALHDLPSLLQMLSDTHIPYSILFLEADDNVLIKRYSETRRKHPLTTKQLPLAEAIKYERQLLAPLSSRADIRINTSQMHVHQLRDMIRLRTDLQVNQSISILFLSFGFKYGLPQEADFVFDVRCLPNPHWDTELRPLTGRDNAVIQFLASQPKVQQMLNQIGQFLTDWIPQFEADNRSYLTVAVGCTGGQHRSVYISEQLAQRFSEKRDGVLLRHRELT</sequence>
<keyword evidence="8" id="KW-1185">Reference proteome</keyword>
<proteinExistence type="inferred from homology"/>
<dbReference type="GO" id="GO:0005525">
    <property type="term" value="F:GTP binding"/>
    <property type="evidence" value="ECO:0007669"/>
    <property type="project" value="UniProtKB-UniRule"/>
</dbReference>
<dbReference type="AlphaFoldDB" id="I3CEP5"/>
<dbReference type="InterPro" id="IPR005337">
    <property type="entry name" value="RapZ-like"/>
</dbReference>
<dbReference type="HOGENOM" id="CLU_059558_1_1_6"/>
<evidence type="ECO:0000259" key="6">
    <source>
        <dbReference type="Pfam" id="PF22740"/>
    </source>
</evidence>
<evidence type="ECO:0000256" key="1">
    <source>
        <dbReference type="ARBA" id="ARBA00022741"/>
    </source>
</evidence>
<keyword evidence="7" id="KW-0418">Kinase</keyword>
<name>I3CEP5_9GAMM</name>
<keyword evidence="7" id="KW-0808">Transferase</keyword>
<dbReference type="SUPFAM" id="SSF52540">
    <property type="entry name" value="P-loop containing nucleoside triphosphate hydrolases"/>
    <property type="match status" value="1"/>
</dbReference>
<dbReference type="Proteomes" id="UP000005744">
    <property type="component" value="Unassembled WGS sequence"/>
</dbReference>
<dbReference type="STRING" id="395493.BegalDRAFT_1186"/>
<keyword evidence="3 4" id="KW-0342">GTP-binding</keyword>
<feature type="binding site" evidence="4">
    <location>
        <begin position="63"/>
        <end position="66"/>
    </location>
    <ligand>
        <name>GTP</name>
        <dbReference type="ChEBI" id="CHEBI:37565"/>
    </ligand>
</feature>
<dbReference type="PANTHER" id="PTHR30448:SF0">
    <property type="entry name" value="RNASE ADAPTER PROTEIN RAPZ"/>
    <property type="match status" value="1"/>
</dbReference>
<evidence type="ECO:0000259" key="5">
    <source>
        <dbReference type="Pfam" id="PF03668"/>
    </source>
</evidence>
<dbReference type="PIRSF" id="PIRSF005052">
    <property type="entry name" value="P-loopkin"/>
    <property type="match status" value="1"/>
</dbReference>
<dbReference type="EMBL" id="JH600070">
    <property type="protein sequence ID" value="EIJ42088.1"/>
    <property type="molecule type" value="Genomic_DNA"/>
</dbReference>
<evidence type="ECO:0000313" key="8">
    <source>
        <dbReference type="Proteomes" id="UP000005744"/>
    </source>
</evidence>
<protein>
    <submittedName>
        <fullName evidence="7">Putative P-loop-containing kinase</fullName>
    </submittedName>
</protein>
<accession>I3CEP5</accession>
<keyword evidence="1 4" id="KW-0547">Nucleotide-binding</keyword>
<feature type="domain" description="RapZ C-terminal" evidence="6">
    <location>
        <begin position="167"/>
        <end position="285"/>
    </location>
</feature>
<dbReference type="GO" id="GO:0016301">
    <property type="term" value="F:kinase activity"/>
    <property type="evidence" value="ECO:0007669"/>
    <property type="project" value="UniProtKB-KW"/>
</dbReference>
<dbReference type="InterPro" id="IPR053930">
    <property type="entry name" value="RapZ-like_N"/>
</dbReference>
<dbReference type="GO" id="GO:0005524">
    <property type="term" value="F:ATP binding"/>
    <property type="evidence" value="ECO:0007669"/>
    <property type="project" value="UniProtKB-UniRule"/>
</dbReference>
<evidence type="ECO:0000256" key="3">
    <source>
        <dbReference type="ARBA" id="ARBA00023134"/>
    </source>
</evidence>
<dbReference type="InterPro" id="IPR027417">
    <property type="entry name" value="P-loop_NTPase"/>
</dbReference>
<dbReference type="NCBIfam" id="NF003828">
    <property type="entry name" value="PRK05416.1"/>
    <property type="match status" value="1"/>
</dbReference>
<dbReference type="Pfam" id="PF03668">
    <property type="entry name" value="RapZ-like_N"/>
    <property type="match status" value="1"/>
</dbReference>
<dbReference type="InterPro" id="IPR053931">
    <property type="entry name" value="RapZ_C"/>
</dbReference>
<feature type="binding site" evidence="4">
    <location>
        <begin position="12"/>
        <end position="19"/>
    </location>
    <ligand>
        <name>ATP</name>
        <dbReference type="ChEBI" id="CHEBI:30616"/>
    </ligand>
</feature>
<dbReference type="HAMAP" id="MF_00636">
    <property type="entry name" value="RapZ_like"/>
    <property type="match status" value="1"/>
</dbReference>
<organism evidence="7 8">
    <name type="scientific">Beggiatoa alba B18LD</name>
    <dbReference type="NCBI Taxonomy" id="395493"/>
    <lineage>
        <taxon>Bacteria</taxon>
        <taxon>Pseudomonadati</taxon>
        <taxon>Pseudomonadota</taxon>
        <taxon>Gammaproteobacteria</taxon>
        <taxon>Thiotrichales</taxon>
        <taxon>Thiotrichaceae</taxon>
        <taxon>Beggiatoa</taxon>
    </lineage>
</organism>
<dbReference type="eggNOG" id="COG1660">
    <property type="taxonomic scope" value="Bacteria"/>
</dbReference>
<gene>
    <name evidence="7" type="ORF">BegalDRAFT_1186</name>
</gene>
<evidence type="ECO:0000256" key="2">
    <source>
        <dbReference type="ARBA" id="ARBA00022840"/>
    </source>
</evidence>
<evidence type="ECO:0000313" key="7">
    <source>
        <dbReference type="EMBL" id="EIJ42088.1"/>
    </source>
</evidence>